<organism evidence="1 2">
    <name type="scientific">Gemmata algarum</name>
    <dbReference type="NCBI Taxonomy" id="2975278"/>
    <lineage>
        <taxon>Bacteria</taxon>
        <taxon>Pseudomonadati</taxon>
        <taxon>Planctomycetota</taxon>
        <taxon>Planctomycetia</taxon>
        <taxon>Gemmatales</taxon>
        <taxon>Gemmataceae</taxon>
        <taxon>Gemmata</taxon>
    </lineage>
</organism>
<proteinExistence type="predicted"/>
<name>A0ABU5F3Y4_9BACT</name>
<dbReference type="RefSeq" id="WP_320688382.1">
    <property type="nucleotide sequence ID" value="NZ_JAXBLV010000205.1"/>
</dbReference>
<sequence>MTLWHTSTELQATADAAAAKATYLAAGWEAGYALGLGRDTATYLEAEVEAALSGLSDTSG</sequence>
<comment type="caution">
    <text evidence="1">The sequence shown here is derived from an EMBL/GenBank/DDBJ whole genome shotgun (WGS) entry which is preliminary data.</text>
</comment>
<evidence type="ECO:0000313" key="1">
    <source>
        <dbReference type="EMBL" id="MDY3562040.1"/>
    </source>
</evidence>
<dbReference type="Proteomes" id="UP001272242">
    <property type="component" value="Unassembled WGS sequence"/>
</dbReference>
<gene>
    <name evidence="1" type="ORF">R5W23_003486</name>
</gene>
<evidence type="ECO:0000313" key="2">
    <source>
        <dbReference type="Proteomes" id="UP001272242"/>
    </source>
</evidence>
<keyword evidence="2" id="KW-1185">Reference proteome</keyword>
<dbReference type="EMBL" id="JAXBLV010000205">
    <property type="protein sequence ID" value="MDY3562040.1"/>
    <property type="molecule type" value="Genomic_DNA"/>
</dbReference>
<accession>A0ABU5F3Y4</accession>
<protein>
    <submittedName>
        <fullName evidence="1">Uncharacterized protein</fullName>
    </submittedName>
</protein>
<reference evidence="2" key="1">
    <citation type="journal article" date="2023" name="Mar. Drugs">
        <title>Gemmata algarum, a Novel Planctomycete Isolated from an Algal Mat, Displays Antimicrobial Activity.</title>
        <authorList>
            <person name="Kumar G."/>
            <person name="Kallscheuer N."/>
            <person name="Kashif M."/>
            <person name="Ahamad S."/>
            <person name="Jagadeeshwari U."/>
            <person name="Pannikurungottu S."/>
            <person name="Haufschild T."/>
            <person name="Kabuu M."/>
            <person name="Sasikala C."/>
            <person name="Jogler C."/>
            <person name="Ramana C."/>
        </authorList>
    </citation>
    <scope>NUCLEOTIDE SEQUENCE [LARGE SCALE GENOMIC DNA]</scope>
    <source>
        <strain evidence="2">JC673</strain>
    </source>
</reference>